<organism evidence="1 2">
    <name type="scientific">Gigaspora margarita</name>
    <dbReference type="NCBI Taxonomy" id="4874"/>
    <lineage>
        <taxon>Eukaryota</taxon>
        <taxon>Fungi</taxon>
        <taxon>Fungi incertae sedis</taxon>
        <taxon>Mucoromycota</taxon>
        <taxon>Glomeromycotina</taxon>
        <taxon>Glomeromycetes</taxon>
        <taxon>Diversisporales</taxon>
        <taxon>Gigasporaceae</taxon>
        <taxon>Gigaspora</taxon>
    </lineage>
</organism>
<dbReference type="Proteomes" id="UP000789901">
    <property type="component" value="Unassembled WGS sequence"/>
</dbReference>
<accession>A0ABN7W0K4</accession>
<keyword evidence="2" id="KW-1185">Reference proteome</keyword>
<gene>
    <name evidence="1" type="ORF">GMARGA_LOCUS25164</name>
</gene>
<comment type="caution">
    <text evidence="1">The sequence shown here is derived from an EMBL/GenBank/DDBJ whole genome shotgun (WGS) entry which is preliminary data.</text>
</comment>
<evidence type="ECO:0000313" key="2">
    <source>
        <dbReference type="Proteomes" id="UP000789901"/>
    </source>
</evidence>
<proteinExistence type="predicted"/>
<feature type="non-terminal residue" evidence="1">
    <location>
        <position position="1"/>
    </location>
</feature>
<reference evidence="1 2" key="1">
    <citation type="submission" date="2021-06" db="EMBL/GenBank/DDBJ databases">
        <authorList>
            <person name="Kallberg Y."/>
            <person name="Tangrot J."/>
            <person name="Rosling A."/>
        </authorList>
    </citation>
    <scope>NUCLEOTIDE SEQUENCE [LARGE SCALE GENOMIC DNA]</scope>
    <source>
        <strain evidence="1 2">120-4 pot B 10/14</strain>
    </source>
</reference>
<dbReference type="EMBL" id="CAJVQB010027555">
    <property type="protein sequence ID" value="CAG8810740.1"/>
    <property type="molecule type" value="Genomic_DNA"/>
</dbReference>
<evidence type="ECO:0000313" key="1">
    <source>
        <dbReference type="EMBL" id="CAG8810740.1"/>
    </source>
</evidence>
<protein>
    <submittedName>
        <fullName evidence="1">17163_t:CDS:1</fullName>
    </submittedName>
</protein>
<name>A0ABN7W0K4_GIGMA</name>
<sequence length="280" mass="31739">KQNNQYKKKTMLLDSESGHFDYGIEEQLEKETSSEQMAVDVEATKVNLHKAPMELNVYGIQELSKLPTLHKKGNNIVNLALMEIDPSKVSDENNMKINPIQEDEIIVPAKQILANQPILNTLTTKSNHNTEGKGIVTGSNAIKIINKRSFSSSRNNKDINPQKVISGRTRHEFLKKQDREVPRVRFKTIKMSKENPYVNNSSTSNMFKEKAHELDINEIKNLLLNITSRLDNEPVGSSSRVPGVNTNRKGLLQKELTLKIGCHNINRLKTNQQKFETLGQ</sequence>